<sequence>MAIQQPLPAGYEHPEHPSHEQAQLHPHSASNVSPGQGEALKIHNQAREAATKQTSVHRPELIWDSHLAAAAEEWAHYLASRDAGLQHSTGAERPGQGENLYWTSAGGTLADGSQCWVNERKMYHGEKIGQGNFESYGHYTQVIWPSTTHVGVAMAKTRNGANFIVGRYSGPGNYTGVSAYTGH</sequence>
<dbReference type="Gene3D" id="3.40.33.10">
    <property type="entry name" value="CAP"/>
    <property type="match status" value="1"/>
</dbReference>
<gene>
    <name evidence="3" type="ORF">HO173_005225</name>
</gene>
<evidence type="ECO:0000313" key="3">
    <source>
        <dbReference type="EMBL" id="KAF6236444.1"/>
    </source>
</evidence>
<dbReference type="Proteomes" id="UP000578531">
    <property type="component" value="Unassembled WGS sequence"/>
</dbReference>
<dbReference type="InterPro" id="IPR018244">
    <property type="entry name" value="Allrgn_V5/Tpx1_CS"/>
</dbReference>
<feature type="region of interest" description="Disordered" evidence="1">
    <location>
        <begin position="1"/>
        <end position="37"/>
    </location>
</feature>
<dbReference type="InterPro" id="IPR001283">
    <property type="entry name" value="CRISP-related"/>
</dbReference>
<dbReference type="RefSeq" id="XP_037165783.1">
    <property type="nucleotide sequence ID" value="XM_037307143.1"/>
</dbReference>
<name>A0A8H6FX54_9LECA</name>
<dbReference type="PROSITE" id="PS01009">
    <property type="entry name" value="CRISP_1"/>
    <property type="match status" value="1"/>
</dbReference>
<dbReference type="OrthoDB" id="43654at2759"/>
<evidence type="ECO:0000313" key="4">
    <source>
        <dbReference type="Proteomes" id="UP000578531"/>
    </source>
</evidence>
<protein>
    <recommendedName>
        <fullName evidence="2">SCP domain-containing protein</fullName>
    </recommendedName>
</protein>
<organism evidence="3 4">
    <name type="scientific">Letharia columbiana</name>
    <dbReference type="NCBI Taxonomy" id="112416"/>
    <lineage>
        <taxon>Eukaryota</taxon>
        <taxon>Fungi</taxon>
        <taxon>Dikarya</taxon>
        <taxon>Ascomycota</taxon>
        <taxon>Pezizomycotina</taxon>
        <taxon>Lecanoromycetes</taxon>
        <taxon>OSLEUM clade</taxon>
        <taxon>Lecanoromycetidae</taxon>
        <taxon>Lecanorales</taxon>
        <taxon>Lecanorineae</taxon>
        <taxon>Parmeliaceae</taxon>
        <taxon>Letharia</taxon>
    </lineage>
</organism>
<keyword evidence="4" id="KW-1185">Reference proteome</keyword>
<evidence type="ECO:0000259" key="2">
    <source>
        <dbReference type="SMART" id="SM00198"/>
    </source>
</evidence>
<dbReference type="InterPro" id="IPR035940">
    <property type="entry name" value="CAP_sf"/>
</dbReference>
<feature type="domain" description="SCP" evidence="2">
    <location>
        <begin position="34"/>
        <end position="176"/>
    </location>
</feature>
<accession>A0A8H6FX54</accession>
<dbReference type="EMBL" id="JACCJC010000018">
    <property type="protein sequence ID" value="KAF6236444.1"/>
    <property type="molecule type" value="Genomic_DNA"/>
</dbReference>
<dbReference type="Pfam" id="PF00188">
    <property type="entry name" value="CAP"/>
    <property type="match status" value="1"/>
</dbReference>
<evidence type="ECO:0000256" key="1">
    <source>
        <dbReference type="SAM" id="MobiDB-lite"/>
    </source>
</evidence>
<dbReference type="SUPFAM" id="SSF55797">
    <property type="entry name" value="PR-1-like"/>
    <property type="match status" value="1"/>
</dbReference>
<dbReference type="GeneID" id="59286889"/>
<dbReference type="GO" id="GO:0005576">
    <property type="term" value="C:extracellular region"/>
    <property type="evidence" value="ECO:0007669"/>
    <property type="project" value="InterPro"/>
</dbReference>
<reference evidence="3 4" key="1">
    <citation type="journal article" date="2020" name="Genomics">
        <title>Complete, high-quality genomes from long-read metagenomic sequencing of two wolf lichen thalli reveals enigmatic genome architecture.</title>
        <authorList>
            <person name="McKenzie S.K."/>
            <person name="Walston R.F."/>
            <person name="Allen J.L."/>
        </authorList>
    </citation>
    <scope>NUCLEOTIDE SEQUENCE [LARGE SCALE GENOMIC DNA]</scope>
    <source>
        <strain evidence="3">WasteWater2</strain>
    </source>
</reference>
<proteinExistence type="predicted"/>
<comment type="caution">
    <text evidence="3">The sequence shown here is derived from an EMBL/GenBank/DDBJ whole genome shotgun (WGS) entry which is preliminary data.</text>
</comment>
<dbReference type="AlphaFoldDB" id="A0A8H6FX54"/>
<dbReference type="InterPro" id="IPR014044">
    <property type="entry name" value="CAP_dom"/>
</dbReference>
<dbReference type="PANTHER" id="PTHR10334">
    <property type="entry name" value="CYSTEINE-RICH SECRETORY PROTEIN-RELATED"/>
    <property type="match status" value="1"/>
</dbReference>
<dbReference type="SMART" id="SM00198">
    <property type="entry name" value="SCP"/>
    <property type="match status" value="1"/>
</dbReference>
<dbReference type="PRINTS" id="PR00837">
    <property type="entry name" value="V5TPXLIKE"/>
</dbReference>